<dbReference type="EMBL" id="JARBDR010000917">
    <property type="protein sequence ID" value="KAJ8302574.1"/>
    <property type="molecule type" value="Genomic_DNA"/>
</dbReference>
<comment type="caution">
    <text evidence="5">The sequence shown here is derived from an EMBL/GenBank/DDBJ whole genome shotgun (WGS) entry which is preliminary data.</text>
</comment>
<evidence type="ECO:0000256" key="1">
    <source>
        <dbReference type="ARBA" id="ARBA00004123"/>
    </source>
</evidence>
<evidence type="ECO:0000256" key="4">
    <source>
        <dbReference type="SAM" id="Phobius"/>
    </source>
</evidence>
<accession>A0ABQ9EB51</accession>
<dbReference type="Pfam" id="PF13516">
    <property type="entry name" value="LRR_6"/>
    <property type="match status" value="2"/>
</dbReference>
<dbReference type="InterPro" id="IPR032675">
    <property type="entry name" value="LRR_dom_sf"/>
</dbReference>
<reference evidence="5 6" key="1">
    <citation type="submission" date="2022-12" db="EMBL/GenBank/DDBJ databases">
        <title>Chromosome-level genome of Tegillarca granosa.</title>
        <authorList>
            <person name="Kim J."/>
        </authorList>
    </citation>
    <scope>NUCLEOTIDE SEQUENCE [LARGE SCALE GENOMIC DNA]</scope>
    <source>
        <strain evidence="5">Teg-2019</strain>
        <tissue evidence="5">Adductor muscle</tissue>
    </source>
</reference>
<dbReference type="SMART" id="SM00368">
    <property type="entry name" value="LRR_RI"/>
    <property type="match status" value="2"/>
</dbReference>
<dbReference type="InterPro" id="IPR001611">
    <property type="entry name" value="Leu-rich_rpt"/>
</dbReference>
<keyword evidence="4" id="KW-1133">Transmembrane helix</keyword>
<dbReference type="InterPro" id="IPR052311">
    <property type="entry name" value="MMS22L-TONSL_complex_comp"/>
</dbReference>
<keyword evidence="6" id="KW-1185">Reference proteome</keyword>
<keyword evidence="4" id="KW-0812">Transmembrane</keyword>
<organism evidence="5 6">
    <name type="scientific">Tegillarca granosa</name>
    <name type="common">Malaysian cockle</name>
    <name type="synonym">Anadara granosa</name>
    <dbReference type="NCBI Taxonomy" id="220873"/>
    <lineage>
        <taxon>Eukaryota</taxon>
        <taxon>Metazoa</taxon>
        <taxon>Spiralia</taxon>
        <taxon>Lophotrochozoa</taxon>
        <taxon>Mollusca</taxon>
        <taxon>Bivalvia</taxon>
        <taxon>Autobranchia</taxon>
        <taxon>Pteriomorphia</taxon>
        <taxon>Arcoida</taxon>
        <taxon>Arcoidea</taxon>
        <taxon>Arcidae</taxon>
        <taxon>Tegillarca</taxon>
    </lineage>
</organism>
<keyword evidence="3" id="KW-0539">Nucleus</keyword>
<dbReference type="Gene3D" id="3.80.10.10">
    <property type="entry name" value="Ribonuclease Inhibitor"/>
    <property type="match status" value="1"/>
</dbReference>
<evidence type="ECO:0000313" key="6">
    <source>
        <dbReference type="Proteomes" id="UP001217089"/>
    </source>
</evidence>
<evidence type="ECO:0000256" key="3">
    <source>
        <dbReference type="ARBA" id="ARBA00023242"/>
    </source>
</evidence>
<name>A0ABQ9EB51_TEGGR</name>
<dbReference type="PANTHER" id="PTHR46358:SF1">
    <property type="entry name" value="TONSOKU-LIKE PROTEIN"/>
    <property type="match status" value="1"/>
</dbReference>
<sequence>MLVWFYFGTLMIFYMIELTIYNSLKLFFCSNIDKTISWLAKETSQRYYSLCGLQPLLTLSTKDGAFLSPDDPISLVLSTNEEIVGNVDNWDLPPLSDRYEQACKTLSSEMYMHLPVHKHKSNKNLDDTKLIISFTKGNRIGDNGLEGFLKVCSSIPNLRTLDLSCNMITAGGIKSMADCLTSNDVQNCLQSLLTLNLSHNPLGDTVCLHLATIVSNLPNLTDMSLSACEFTSKLFQQYRVVLEDSFTNFGQFLFLKFTMLPLTGKHLQSMSLSRNPKLNNQSLRKILEIAAKHDSKLEWLTLMGCGIKSPIDTNLLDSICDKLSCPTPLKYLKFTCYGLDKVDKDSLRQIWTQQWRDDGVILYTDSTTKCVKYKLYKL</sequence>
<dbReference type="PANTHER" id="PTHR46358">
    <property type="entry name" value="TONSOKU-LIKE PROTEIN"/>
    <property type="match status" value="1"/>
</dbReference>
<protein>
    <submittedName>
        <fullName evidence="5">Uncharacterized protein</fullName>
    </submittedName>
</protein>
<keyword evidence="4" id="KW-0472">Membrane</keyword>
<feature type="transmembrane region" description="Helical" evidence="4">
    <location>
        <begin position="6"/>
        <end position="24"/>
    </location>
</feature>
<evidence type="ECO:0000313" key="5">
    <source>
        <dbReference type="EMBL" id="KAJ8302574.1"/>
    </source>
</evidence>
<keyword evidence="2" id="KW-0677">Repeat</keyword>
<proteinExistence type="predicted"/>
<evidence type="ECO:0000256" key="2">
    <source>
        <dbReference type="ARBA" id="ARBA00022737"/>
    </source>
</evidence>
<gene>
    <name evidence="5" type="ORF">KUTeg_018970</name>
</gene>
<dbReference type="SUPFAM" id="SSF52047">
    <property type="entry name" value="RNI-like"/>
    <property type="match status" value="1"/>
</dbReference>
<comment type="subcellular location">
    <subcellularLocation>
        <location evidence="1">Nucleus</location>
    </subcellularLocation>
</comment>
<dbReference type="Proteomes" id="UP001217089">
    <property type="component" value="Unassembled WGS sequence"/>
</dbReference>